<reference evidence="1 2" key="1">
    <citation type="journal article" date="2008" name="Int. J. Syst. Evol. Microbiol.">
        <title>Neptunomonas japonica sp. nov., an Osedax japonicus symbiont-like bacterium isolated from sediment adjacent to sperm whale carcasses off Kagoshima, Japan.</title>
        <authorList>
            <person name="Miyazaki M."/>
            <person name="Nogi Y."/>
            <person name="Fujiwara Y."/>
            <person name="Kawato M."/>
            <person name="Kubokawa K."/>
            <person name="Horikoshi K."/>
        </authorList>
    </citation>
    <scope>NUCLEOTIDE SEQUENCE [LARGE SCALE GENOMIC DNA]</scope>
    <source>
        <strain evidence="1 2">JAMM 1380</strain>
    </source>
</reference>
<dbReference type="EMBL" id="AP014546">
    <property type="protein sequence ID" value="BBB30505.1"/>
    <property type="molecule type" value="Genomic_DNA"/>
</dbReference>
<name>A0A7R6SWH9_9GAMM</name>
<dbReference type="Proteomes" id="UP000595332">
    <property type="component" value="Chromosome"/>
</dbReference>
<gene>
    <name evidence="1" type="ORF">NEJAP_2560</name>
</gene>
<dbReference type="KEGG" id="njp:NEJAP_2560"/>
<organism evidence="1 2">
    <name type="scientific">Neptunomonas japonica JAMM 1380</name>
    <dbReference type="NCBI Taxonomy" id="1441457"/>
    <lineage>
        <taxon>Bacteria</taxon>
        <taxon>Pseudomonadati</taxon>
        <taxon>Pseudomonadota</taxon>
        <taxon>Gammaproteobacteria</taxon>
        <taxon>Oceanospirillales</taxon>
        <taxon>Oceanospirillaceae</taxon>
        <taxon>Neptunomonas</taxon>
    </lineage>
</organism>
<accession>A0A7R6SWH9</accession>
<evidence type="ECO:0000313" key="2">
    <source>
        <dbReference type="Proteomes" id="UP000595332"/>
    </source>
</evidence>
<evidence type="ECO:0008006" key="3">
    <source>
        <dbReference type="Google" id="ProtNLM"/>
    </source>
</evidence>
<proteinExistence type="predicted"/>
<keyword evidence="2" id="KW-1185">Reference proteome</keyword>
<evidence type="ECO:0000313" key="1">
    <source>
        <dbReference type="EMBL" id="BBB30505.1"/>
    </source>
</evidence>
<dbReference type="AlphaFoldDB" id="A0A7R6SWH9"/>
<protein>
    <recommendedName>
        <fullName evidence="3">PilZ domain-containing protein</fullName>
    </recommendedName>
</protein>
<sequence length="148" mass="16478">MASDLTHGYIRHPNDIPAQISLCSKNILSPNTASHSGRIGISLSTEDFYAIGTALEIEIAIKDPAFKASGHVAWCIPERDGNFRTGLVFDDPATAYAVRMIEQICHIEQYRQEIKHDEGRTLSSEDAAHEWIIRFAKDFPELNSAVHS</sequence>
<dbReference type="RefSeq" id="WP_201347687.1">
    <property type="nucleotide sequence ID" value="NZ_AP014546.1"/>
</dbReference>